<feature type="transmembrane region" description="Helical" evidence="1">
    <location>
        <begin position="72"/>
        <end position="92"/>
    </location>
</feature>
<reference evidence="2" key="2">
    <citation type="journal article" date="2021" name="PeerJ">
        <title>Extensive microbial diversity within the chicken gut microbiome revealed by metagenomics and culture.</title>
        <authorList>
            <person name="Gilroy R."/>
            <person name="Ravi A."/>
            <person name="Getino M."/>
            <person name="Pursley I."/>
            <person name="Horton D.L."/>
            <person name="Alikhan N.F."/>
            <person name="Baker D."/>
            <person name="Gharbi K."/>
            <person name="Hall N."/>
            <person name="Watson M."/>
            <person name="Adriaenssens E.M."/>
            <person name="Foster-Nyarko E."/>
            <person name="Jarju S."/>
            <person name="Secka A."/>
            <person name="Antonio M."/>
            <person name="Oren A."/>
            <person name="Chaudhuri R.R."/>
            <person name="La Ragione R."/>
            <person name="Hildebrand F."/>
            <person name="Pallen M.J."/>
        </authorList>
    </citation>
    <scope>NUCLEOTIDE SEQUENCE</scope>
    <source>
        <strain evidence="2">11167</strain>
    </source>
</reference>
<evidence type="ECO:0000313" key="3">
    <source>
        <dbReference type="Proteomes" id="UP000823633"/>
    </source>
</evidence>
<accession>A0A9D9H9E2</accession>
<keyword evidence="1" id="KW-0812">Transmembrane</keyword>
<dbReference type="GO" id="GO:0016020">
    <property type="term" value="C:membrane"/>
    <property type="evidence" value="ECO:0007669"/>
    <property type="project" value="InterPro"/>
</dbReference>
<dbReference type="InterPro" id="IPR008338">
    <property type="entry name" value="Capsule_biosynth_CapC"/>
</dbReference>
<feature type="transmembrane region" description="Helical" evidence="1">
    <location>
        <begin position="7"/>
        <end position="35"/>
    </location>
</feature>
<evidence type="ECO:0000256" key="1">
    <source>
        <dbReference type="SAM" id="Phobius"/>
    </source>
</evidence>
<evidence type="ECO:0000313" key="2">
    <source>
        <dbReference type="EMBL" id="MBO8443191.1"/>
    </source>
</evidence>
<comment type="caution">
    <text evidence="2">The sequence shown here is derived from an EMBL/GenBank/DDBJ whole genome shotgun (WGS) entry which is preliminary data.</text>
</comment>
<organism evidence="2 3">
    <name type="scientific">Candidatus Aphodenecus pullistercoris</name>
    <dbReference type="NCBI Taxonomy" id="2840669"/>
    <lineage>
        <taxon>Bacteria</taxon>
        <taxon>Pseudomonadati</taxon>
        <taxon>Spirochaetota</taxon>
        <taxon>Spirochaetia</taxon>
        <taxon>Spirochaetales</taxon>
        <taxon>Candidatus Aphodenecus</taxon>
    </lineage>
</organism>
<feature type="transmembrane region" description="Helical" evidence="1">
    <location>
        <begin position="123"/>
        <end position="143"/>
    </location>
</feature>
<name>A0A9D9H9E2_9SPIR</name>
<sequence length="144" mass="15729">MLHTAVALSVILGFASVEFLGLLSGGIVSAGYLAFYLEQPFRIVSTLALAVLVCLLVKLLQNFMIIYGRRRFMVTILLSIILSTVIEGSFIITSGIAQDLRMIGYIIPGLIANDMEKQGIFKTLAMVVIISLIIYLILHLGVLL</sequence>
<proteinExistence type="predicted"/>
<dbReference type="AlphaFoldDB" id="A0A9D9H9E2"/>
<dbReference type="GO" id="GO:0045227">
    <property type="term" value="P:capsule polysaccharide biosynthetic process"/>
    <property type="evidence" value="ECO:0007669"/>
    <property type="project" value="InterPro"/>
</dbReference>
<dbReference type="PRINTS" id="PR01759">
    <property type="entry name" value="CAPSULEPROTC"/>
</dbReference>
<keyword evidence="1" id="KW-1133">Transmembrane helix</keyword>
<reference evidence="2" key="1">
    <citation type="submission" date="2020-10" db="EMBL/GenBank/DDBJ databases">
        <authorList>
            <person name="Gilroy R."/>
        </authorList>
    </citation>
    <scope>NUCLEOTIDE SEQUENCE</scope>
    <source>
        <strain evidence="2">11167</strain>
    </source>
</reference>
<dbReference type="NCBIfam" id="TIGR04011">
    <property type="entry name" value="poly_gGlu_PgsC"/>
    <property type="match status" value="1"/>
</dbReference>
<dbReference type="Proteomes" id="UP000823633">
    <property type="component" value="Unassembled WGS sequence"/>
</dbReference>
<gene>
    <name evidence="2" type="primary">pgsC</name>
    <name evidence="2" type="ORF">IAC42_05470</name>
</gene>
<keyword evidence="1" id="KW-0472">Membrane</keyword>
<dbReference type="Pfam" id="PF14102">
    <property type="entry name" value="Caps_synth_CapC"/>
    <property type="match status" value="1"/>
</dbReference>
<feature type="transmembrane region" description="Helical" evidence="1">
    <location>
        <begin position="41"/>
        <end position="60"/>
    </location>
</feature>
<dbReference type="EMBL" id="JADIMU010000033">
    <property type="protein sequence ID" value="MBO8443191.1"/>
    <property type="molecule type" value="Genomic_DNA"/>
</dbReference>
<protein>
    <submittedName>
        <fullName evidence="2">Poly-gamma-glutamate biosynthesis protein PgsC</fullName>
    </submittedName>
</protein>